<organism evidence="3 4">
    <name type="scientific">Sphaerobolus stellatus (strain SS14)</name>
    <dbReference type="NCBI Taxonomy" id="990650"/>
    <lineage>
        <taxon>Eukaryota</taxon>
        <taxon>Fungi</taxon>
        <taxon>Dikarya</taxon>
        <taxon>Basidiomycota</taxon>
        <taxon>Agaricomycotina</taxon>
        <taxon>Agaricomycetes</taxon>
        <taxon>Phallomycetidae</taxon>
        <taxon>Geastrales</taxon>
        <taxon>Sphaerobolaceae</taxon>
        <taxon>Sphaerobolus</taxon>
    </lineage>
</organism>
<dbReference type="HOGENOM" id="CLU_043742_0_0_1"/>
<dbReference type="GO" id="GO:0004672">
    <property type="term" value="F:protein kinase activity"/>
    <property type="evidence" value="ECO:0007669"/>
    <property type="project" value="TreeGrafter"/>
</dbReference>
<name>A0A0C9VBM9_SPHS4</name>
<feature type="compositionally biased region" description="Pro residues" evidence="1">
    <location>
        <begin position="218"/>
        <end position="229"/>
    </location>
</feature>
<protein>
    <recommendedName>
        <fullName evidence="2">BUB1 N-terminal domain-containing protein</fullName>
    </recommendedName>
</protein>
<evidence type="ECO:0000256" key="1">
    <source>
        <dbReference type="SAM" id="MobiDB-lite"/>
    </source>
</evidence>
<feature type="domain" description="BUB1 N-terminal" evidence="2">
    <location>
        <begin position="73"/>
        <end position="253"/>
    </location>
</feature>
<evidence type="ECO:0000313" key="4">
    <source>
        <dbReference type="Proteomes" id="UP000054279"/>
    </source>
</evidence>
<dbReference type="PROSITE" id="PS51489">
    <property type="entry name" value="BUB1_N"/>
    <property type="match status" value="1"/>
</dbReference>
<dbReference type="PANTHER" id="PTHR14030:SF4">
    <property type="entry name" value="BUB1 KINASE, ISOFORM A-RELATED"/>
    <property type="match status" value="1"/>
</dbReference>
<dbReference type="InterPro" id="IPR015661">
    <property type="entry name" value="Bub1/Mad3"/>
</dbReference>
<dbReference type="AlphaFoldDB" id="A0A0C9VBM9"/>
<dbReference type="SMART" id="SM00777">
    <property type="entry name" value="Mad3_BUB1_I"/>
    <property type="match status" value="1"/>
</dbReference>
<evidence type="ECO:0000259" key="2">
    <source>
        <dbReference type="PROSITE" id="PS51489"/>
    </source>
</evidence>
<dbReference type="Pfam" id="PF08311">
    <property type="entry name" value="Mad3_BUB1_I"/>
    <property type="match status" value="1"/>
</dbReference>
<feature type="region of interest" description="Disordered" evidence="1">
    <location>
        <begin position="217"/>
        <end position="267"/>
    </location>
</feature>
<reference evidence="3 4" key="1">
    <citation type="submission" date="2014-06" db="EMBL/GenBank/DDBJ databases">
        <title>Evolutionary Origins and Diversification of the Mycorrhizal Mutualists.</title>
        <authorList>
            <consortium name="DOE Joint Genome Institute"/>
            <consortium name="Mycorrhizal Genomics Consortium"/>
            <person name="Kohler A."/>
            <person name="Kuo A."/>
            <person name="Nagy L.G."/>
            <person name="Floudas D."/>
            <person name="Copeland A."/>
            <person name="Barry K.W."/>
            <person name="Cichocki N."/>
            <person name="Veneault-Fourrey C."/>
            <person name="LaButti K."/>
            <person name="Lindquist E.A."/>
            <person name="Lipzen A."/>
            <person name="Lundell T."/>
            <person name="Morin E."/>
            <person name="Murat C."/>
            <person name="Riley R."/>
            <person name="Ohm R."/>
            <person name="Sun H."/>
            <person name="Tunlid A."/>
            <person name="Henrissat B."/>
            <person name="Grigoriev I.V."/>
            <person name="Hibbett D.S."/>
            <person name="Martin F."/>
        </authorList>
    </citation>
    <scope>NUCLEOTIDE SEQUENCE [LARGE SCALE GENOMIC DNA]</scope>
    <source>
        <strain evidence="3 4">SS14</strain>
    </source>
</reference>
<dbReference type="GO" id="GO:0032991">
    <property type="term" value="C:protein-containing complex"/>
    <property type="evidence" value="ECO:0007669"/>
    <property type="project" value="UniProtKB-ARBA"/>
</dbReference>
<keyword evidence="4" id="KW-1185">Reference proteome</keyword>
<proteinExistence type="predicted"/>
<feature type="compositionally biased region" description="Low complexity" evidence="1">
    <location>
        <begin position="359"/>
        <end position="378"/>
    </location>
</feature>
<dbReference type="Proteomes" id="UP000054279">
    <property type="component" value="Unassembled WGS sequence"/>
</dbReference>
<sequence>MLNETYDDVFTQDSSNTVVDADVIEAVKENIQPLQKGRRATALSAIFSTPHAQRDTILARKKTQFRLQVIQALEDAEEGEEAADPLDVYSRFVAWTLESYPQGQSAESGLLELLEEATRTLKDRAWCKQDPRYLKLWILYAGYVDKPSVIYSYLLANEIGTDFAQLYEEFALVLERDGRRKEADETYNLGIARRVENLDHLKKRHVEFQRRMMAAPLPEIPAPSRPAGPPTVGKRKVLGERVSRTRPPPPTTPSDVSTGPQPNGKLQIFVDPTGEAAEKAEGNEWLDLGTRASRVKENKPEVHKMGAGPLPKSRGVQRIVSASTPRITPFRDPPAKSGGGFVPFRDEDDAAVMPPPSAPSRRVVSASSRTDSTATATPMLPPATPKPTFTPFRDEDVEQTPVRSPSLATPMSQGPRIKPGAATSEAEALRKDPFKNYEIRPTDL</sequence>
<feature type="compositionally biased region" description="Basic and acidic residues" evidence="1">
    <location>
        <begin position="427"/>
        <end position="444"/>
    </location>
</feature>
<dbReference type="EMBL" id="KN837156">
    <property type="protein sequence ID" value="KIJ38917.1"/>
    <property type="molecule type" value="Genomic_DNA"/>
</dbReference>
<dbReference type="PANTHER" id="PTHR14030">
    <property type="entry name" value="MITOTIC CHECKPOINT SERINE/THREONINE-PROTEIN KINASE BUB1"/>
    <property type="match status" value="1"/>
</dbReference>
<feature type="compositionally biased region" description="Polar residues" evidence="1">
    <location>
        <begin position="401"/>
        <end position="412"/>
    </location>
</feature>
<dbReference type="InterPro" id="IPR013212">
    <property type="entry name" value="Mad3/Bub1_I"/>
</dbReference>
<dbReference type="OrthoDB" id="248495at2759"/>
<dbReference type="Gene3D" id="1.25.40.430">
    <property type="match status" value="1"/>
</dbReference>
<dbReference type="GO" id="GO:0005634">
    <property type="term" value="C:nucleus"/>
    <property type="evidence" value="ECO:0007669"/>
    <property type="project" value="TreeGrafter"/>
</dbReference>
<accession>A0A0C9VBM9</accession>
<gene>
    <name evidence="3" type="ORF">M422DRAFT_258325</name>
</gene>
<dbReference type="GO" id="GO:0007094">
    <property type="term" value="P:mitotic spindle assembly checkpoint signaling"/>
    <property type="evidence" value="ECO:0007669"/>
    <property type="project" value="InterPro"/>
</dbReference>
<dbReference type="FunFam" id="1.25.40.430:FF:000003">
    <property type="entry name" value="Checkpoint serine/threonine-protein kinase BUB1"/>
    <property type="match status" value="1"/>
</dbReference>
<feature type="region of interest" description="Disordered" evidence="1">
    <location>
        <begin position="326"/>
        <end position="444"/>
    </location>
</feature>
<evidence type="ECO:0000313" key="3">
    <source>
        <dbReference type="EMBL" id="KIJ38917.1"/>
    </source>
</evidence>
<dbReference type="GO" id="GO:0051754">
    <property type="term" value="P:meiotic sister chromatid cohesion, centromeric"/>
    <property type="evidence" value="ECO:0007669"/>
    <property type="project" value="TreeGrafter"/>
</dbReference>